<organism evidence="1">
    <name type="scientific">uncultured spirochete</name>
    <dbReference type="NCBI Taxonomy" id="156406"/>
    <lineage>
        <taxon>Bacteria</taxon>
        <taxon>Pseudomonadati</taxon>
        <taxon>Spirochaetota</taxon>
        <taxon>Spirochaetia</taxon>
        <taxon>Spirochaetales</taxon>
        <taxon>environmental samples</taxon>
    </lineage>
</organism>
<accession>A0A3P3XHY5</accession>
<proteinExistence type="predicted"/>
<sequence>MKDKDMVDEYDFDKSIKNPYIKNLKKSVTIRLEPDTVNYFKSLSRDIGIPYQTLINLYLTQCAKEKKKPEVVWQ</sequence>
<evidence type="ECO:0008006" key="2">
    <source>
        <dbReference type="Google" id="ProtNLM"/>
    </source>
</evidence>
<evidence type="ECO:0000313" key="1">
    <source>
        <dbReference type="EMBL" id="SLM11698.1"/>
    </source>
</evidence>
<dbReference type="EMBL" id="FWDM01000014">
    <property type="protein sequence ID" value="SLM11698.1"/>
    <property type="molecule type" value="Genomic_DNA"/>
</dbReference>
<protein>
    <recommendedName>
        <fullName evidence="2">Antitoxin</fullName>
    </recommendedName>
</protein>
<reference evidence="1" key="1">
    <citation type="submission" date="2017-02" db="EMBL/GenBank/DDBJ databases">
        <authorList>
            <person name="Regsiter A."/>
            <person name="William W."/>
        </authorList>
    </citation>
    <scope>NUCLEOTIDE SEQUENCE</scope>
    <source>
        <strain evidence="1">Bib</strain>
    </source>
</reference>
<name>A0A3P3XHY5_9SPIR</name>
<gene>
    <name evidence="1" type="ORF">SPIROBIBN47_210042</name>
</gene>
<dbReference type="Pfam" id="PF14384">
    <property type="entry name" value="BrnA_antitoxin"/>
    <property type="match status" value="1"/>
</dbReference>
<dbReference type="InterPro" id="IPR025528">
    <property type="entry name" value="BrnA_antitoxin"/>
</dbReference>
<dbReference type="AlphaFoldDB" id="A0A3P3XHY5"/>